<dbReference type="RefSeq" id="WP_315651667.1">
    <property type="nucleotide sequence ID" value="NZ_JAVXZY010000006.1"/>
</dbReference>
<sequence length="129" mass="14497">MEILFELLGWIAAELLPQLLGELLIDFGIDAWRQRRVRPRHPLLSVLIYALLGAGLGVFSLWLLPRHLIPSPLGQALYLMLAPVAAGLLMAALRTRRGRQESGESSLGRFIRAWLFALAFAAVRYHYAH</sequence>
<keyword evidence="1" id="KW-0472">Membrane</keyword>
<proteinExistence type="predicted"/>
<feature type="transmembrane region" description="Helical" evidence="1">
    <location>
        <begin position="107"/>
        <end position="127"/>
    </location>
</feature>
<comment type="caution">
    <text evidence="2">The sequence shown here is derived from an EMBL/GenBank/DDBJ whole genome shotgun (WGS) entry which is preliminary data.</text>
</comment>
<protein>
    <submittedName>
        <fullName evidence="2">Uncharacterized protein</fullName>
    </submittedName>
</protein>
<dbReference type="Proteomes" id="UP001246372">
    <property type="component" value="Unassembled WGS sequence"/>
</dbReference>
<keyword evidence="3" id="KW-1185">Reference proteome</keyword>
<keyword evidence="1" id="KW-0812">Transmembrane</keyword>
<dbReference type="EMBL" id="JAVXZY010000006">
    <property type="protein sequence ID" value="MDT9000785.1"/>
    <property type="molecule type" value="Genomic_DNA"/>
</dbReference>
<keyword evidence="1" id="KW-1133">Transmembrane helix</keyword>
<evidence type="ECO:0000313" key="3">
    <source>
        <dbReference type="Proteomes" id="UP001246372"/>
    </source>
</evidence>
<feature type="transmembrane region" description="Helical" evidence="1">
    <location>
        <begin position="43"/>
        <end position="64"/>
    </location>
</feature>
<evidence type="ECO:0000256" key="1">
    <source>
        <dbReference type="SAM" id="Phobius"/>
    </source>
</evidence>
<reference evidence="2" key="1">
    <citation type="submission" date="2023-09" db="EMBL/GenBank/DDBJ databases">
        <title>Paucibacter sp. APW11 Genome sequencing and assembly.</title>
        <authorList>
            <person name="Kim I."/>
        </authorList>
    </citation>
    <scope>NUCLEOTIDE SEQUENCE</scope>
    <source>
        <strain evidence="2">APW11</strain>
    </source>
</reference>
<feature type="transmembrane region" description="Helical" evidence="1">
    <location>
        <begin position="76"/>
        <end position="95"/>
    </location>
</feature>
<name>A0ABU3PEL9_9BURK</name>
<organism evidence="2 3">
    <name type="scientific">Roseateles aquae</name>
    <dbReference type="NCBI Taxonomy" id="3077235"/>
    <lineage>
        <taxon>Bacteria</taxon>
        <taxon>Pseudomonadati</taxon>
        <taxon>Pseudomonadota</taxon>
        <taxon>Betaproteobacteria</taxon>
        <taxon>Burkholderiales</taxon>
        <taxon>Sphaerotilaceae</taxon>
        <taxon>Roseateles</taxon>
    </lineage>
</organism>
<gene>
    <name evidence="2" type="ORF">RQP53_16025</name>
</gene>
<evidence type="ECO:0000313" key="2">
    <source>
        <dbReference type="EMBL" id="MDT9000785.1"/>
    </source>
</evidence>
<accession>A0ABU3PEL9</accession>